<comment type="caution">
    <text evidence="1">The sequence shown here is derived from an EMBL/GenBank/DDBJ whole genome shotgun (WGS) entry which is preliminary data.</text>
</comment>
<organism evidence="1 2">
    <name type="scientific">Dallia pectoralis</name>
    <name type="common">Alaska blackfish</name>
    <dbReference type="NCBI Taxonomy" id="75939"/>
    <lineage>
        <taxon>Eukaryota</taxon>
        <taxon>Metazoa</taxon>
        <taxon>Chordata</taxon>
        <taxon>Craniata</taxon>
        <taxon>Vertebrata</taxon>
        <taxon>Euteleostomi</taxon>
        <taxon>Actinopterygii</taxon>
        <taxon>Neopterygii</taxon>
        <taxon>Teleostei</taxon>
        <taxon>Protacanthopterygii</taxon>
        <taxon>Esociformes</taxon>
        <taxon>Umbridae</taxon>
        <taxon>Dallia</taxon>
    </lineage>
</organism>
<gene>
    <name evidence="1" type="ORF">DPEC_G00308990</name>
</gene>
<evidence type="ECO:0000313" key="2">
    <source>
        <dbReference type="Proteomes" id="UP001157502"/>
    </source>
</evidence>
<name>A0ACC2FEP3_DALPE</name>
<reference evidence="1" key="1">
    <citation type="submission" date="2021-05" db="EMBL/GenBank/DDBJ databases">
        <authorList>
            <person name="Pan Q."/>
            <person name="Jouanno E."/>
            <person name="Zahm M."/>
            <person name="Klopp C."/>
            <person name="Cabau C."/>
            <person name="Louis A."/>
            <person name="Berthelot C."/>
            <person name="Parey E."/>
            <person name="Roest Crollius H."/>
            <person name="Montfort J."/>
            <person name="Robinson-Rechavi M."/>
            <person name="Bouchez O."/>
            <person name="Lampietro C."/>
            <person name="Lopez Roques C."/>
            <person name="Donnadieu C."/>
            <person name="Postlethwait J."/>
            <person name="Bobe J."/>
            <person name="Dillon D."/>
            <person name="Chandos A."/>
            <person name="von Hippel F."/>
            <person name="Guiguen Y."/>
        </authorList>
    </citation>
    <scope>NUCLEOTIDE SEQUENCE</scope>
    <source>
        <strain evidence="1">YG-Jan2019</strain>
    </source>
</reference>
<evidence type="ECO:0000313" key="1">
    <source>
        <dbReference type="EMBL" id="KAJ7989873.1"/>
    </source>
</evidence>
<protein>
    <submittedName>
        <fullName evidence="1">Uncharacterized protein</fullName>
    </submittedName>
</protein>
<accession>A0ACC2FEP3</accession>
<proteinExistence type="predicted"/>
<dbReference type="EMBL" id="CM055756">
    <property type="protein sequence ID" value="KAJ7989873.1"/>
    <property type="molecule type" value="Genomic_DNA"/>
</dbReference>
<keyword evidence="2" id="KW-1185">Reference proteome</keyword>
<dbReference type="Proteomes" id="UP001157502">
    <property type="component" value="Chromosome 29"/>
</dbReference>
<sequence>MMEGRREPPLSAYAIVGYDDFYCQPALRLPLGVHSPLPLVNLSLGPAWLPDRPPGTRGNGGRQLGKPGVRPDVGGPPRCLKGSGFSVSGAQRLIGAPRAFRRRIRRGVPQTDALCGPGECQGRMWLMRSKCGAFPGSCHSPSESHAVQPSGSDTFAK</sequence>